<dbReference type="InterPro" id="IPR006527">
    <property type="entry name" value="F-box-assoc_dom_typ1"/>
</dbReference>
<name>A0ABM0T2M8_CAMSA</name>
<evidence type="ECO:0000259" key="1">
    <source>
        <dbReference type="Pfam" id="PF07734"/>
    </source>
</evidence>
<organism evidence="2 3">
    <name type="scientific">Camelina sativa</name>
    <name type="common">False flax</name>
    <name type="synonym">Myagrum sativum</name>
    <dbReference type="NCBI Taxonomy" id="90675"/>
    <lineage>
        <taxon>Eukaryota</taxon>
        <taxon>Viridiplantae</taxon>
        <taxon>Streptophyta</taxon>
        <taxon>Embryophyta</taxon>
        <taxon>Tracheophyta</taxon>
        <taxon>Spermatophyta</taxon>
        <taxon>Magnoliopsida</taxon>
        <taxon>eudicotyledons</taxon>
        <taxon>Gunneridae</taxon>
        <taxon>Pentapetalae</taxon>
        <taxon>rosids</taxon>
        <taxon>malvids</taxon>
        <taxon>Brassicales</taxon>
        <taxon>Brassicaceae</taxon>
        <taxon>Camelineae</taxon>
        <taxon>Camelina</taxon>
    </lineage>
</organism>
<evidence type="ECO:0000313" key="3">
    <source>
        <dbReference type="RefSeq" id="XP_010419997.1"/>
    </source>
</evidence>
<feature type="domain" description="F-box associated beta-propeller type 1" evidence="1">
    <location>
        <begin position="1"/>
        <end position="95"/>
    </location>
</feature>
<protein>
    <submittedName>
        <fullName evidence="3">F-box/kelch-repeat protein At3g16880</fullName>
    </submittedName>
</protein>
<gene>
    <name evidence="3" type="primary">LOC104705646</name>
</gene>
<proteinExistence type="predicted"/>
<dbReference type="Proteomes" id="UP000694864">
    <property type="component" value="Chromosome 1"/>
</dbReference>
<dbReference type="RefSeq" id="XP_010419997.1">
    <property type="nucleotide sequence ID" value="XM_010421695.1"/>
</dbReference>
<dbReference type="GeneID" id="104705646"/>
<accession>A0ABM0T2M8</accession>
<reference evidence="3" key="2">
    <citation type="submission" date="2025-08" db="UniProtKB">
        <authorList>
            <consortium name="RefSeq"/>
        </authorList>
    </citation>
    <scope>IDENTIFICATION</scope>
    <source>
        <tissue evidence="3">Leaf</tissue>
    </source>
</reference>
<dbReference type="Pfam" id="PF07734">
    <property type="entry name" value="FBA_1"/>
    <property type="match status" value="2"/>
</dbReference>
<sequence length="250" mass="28702">MDIWITTKIEPNAVSWSYFLKLDRTVIGIQPSLSFFIDEKKKIAVIYFKDSKESYNFTAYMCGEDGYCYQEVHHGESESASRPFVYTYAPSWVQIHEKFGPRLPLPSHYVVGLTALYSVREEHLALLNMPWNTSEMKIWVTTKIGPSAVSWSYFLEVDISDFKLNVLPGCFFIDQENKLVVLNYLNNSKCLVAYITGEDVYLRKVDLGFALKLKDLPYSPTHHYLNSAVLIEVSLLDVKCLRAVGEILLI</sequence>
<keyword evidence="2" id="KW-1185">Reference proteome</keyword>
<feature type="domain" description="F-box associated beta-propeller type 1" evidence="1">
    <location>
        <begin position="97"/>
        <end position="229"/>
    </location>
</feature>
<reference evidence="2" key="1">
    <citation type="journal article" date="2014" name="Nat. Commun.">
        <title>The emerging biofuel crop Camelina sativa retains a highly undifferentiated hexaploid genome structure.</title>
        <authorList>
            <person name="Kagale S."/>
            <person name="Koh C."/>
            <person name="Nixon J."/>
            <person name="Bollina V."/>
            <person name="Clarke W.E."/>
            <person name="Tuteja R."/>
            <person name="Spillane C."/>
            <person name="Robinson S.J."/>
            <person name="Links M.G."/>
            <person name="Clarke C."/>
            <person name="Higgins E.E."/>
            <person name="Huebert T."/>
            <person name="Sharpe A.G."/>
            <person name="Parkin I.A."/>
        </authorList>
    </citation>
    <scope>NUCLEOTIDE SEQUENCE [LARGE SCALE GENOMIC DNA]</scope>
    <source>
        <strain evidence="2">cv. DH55</strain>
    </source>
</reference>
<evidence type="ECO:0000313" key="2">
    <source>
        <dbReference type="Proteomes" id="UP000694864"/>
    </source>
</evidence>